<reference evidence="1" key="2">
    <citation type="journal article" date="2021" name="PeerJ">
        <title>Extensive microbial diversity within the chicken gut microbiome revealed by metagenomics and culture.</title>
        <authorList>
            <person name="Gilroy R."/>
            <person name="Ravi A."/>
            <person name="Getino M."/>
            <person name="Pursley I."/>
            <person name="Horton D.L."/>
            <person name="Alikhan N.F."/>
            <person name="Baker D."/>
            <person name="Gharbi K."/>
            <person name="Hall N."/>
            <person name="Watson M."/>
            <person name="Adriaenssens E.M."/>
            <person name="Foster-Nyarko E."/>
            <person name="Jarju S."/>
            <person name="Secka A."/>
            <person name="Antonio M."/>
            <person name="Oren A."/>
            <person name="Chaudhuri R.R."/>
            <person name="La Ragione R."/>
            <person name="Hildebrand F."/>
            <person name="Pallen M.J."/>
        </authorList>
    </citation>
    <scope>NUCLEOTIDE SEQUENCE</scope>
    <source>
        <strain evidence="1">CHK154-7741</strain>
    </source>
</reference>
<evidence type="ECO:0000313" key="1">
    <source>
        <dbReference type="EMBL" id="HIU93215.1"/>
    </source>
</evidence>
<proteinExistence type="predicted"/>
<dbReference type="AlphaFoldDB" id="A0A9D1N1P2"/>
<organism evidence="1 2">
    <name type="scientific">Candidatus Limenecus avicola</name>
    <dbReference type="NCBI Taxonomy" id="2840847"/>
    <lineage>
        <taxon>Bacteria</taxon>
        <taxon>Bacillati</taxon>
        <taxon>Bacillota</taxon>
        <taxon>Clostridia</taxon>
        <taxon>Eubacteriales</taxon>
        <taxon>Clostridiaceae</taxon>
        <taxon>Clostridiaceae incertae sedis</taxon>
        <taxon>Candidatus Limenecus</taxon>
    </lineage>
</organism>
<comment type="caution">
    <text evidence="1">The sequence shown here is derived from an EMBL/GenBank/DDBJ whole genome shotgun (WGS) entry which is preliminary data.</text>
</comment>
<accession>A0A9D1N1P2</accession>
<dbReference type="EMBL" id="DVOD01000063">
    <property type="protein sequence ID" value="HIU93215.1"/>
    <property type="molecule type" value="Genomic_DNA"/>
</dbReference>
<dbReference type="Proteomes" id="UP000886748">
    <property type="component" value="Unassembled WGS sequence"/>
</dbReference>
<protein>
    <submittedName>
        <fullName evidence="1">Uncharacterized protein</fullName>
    </submittedName>
</protein>
<sequence length="107" mass="12342">MNNRRWYDKHRETRVALDLLKNLHSTIQSKLSNDIINVASAIKTVHRENDTAPLSIGLERVLGLYQTNKGRRWYDKQPDLSVAIKTISTLPESDYENIMEGICMSLK</sequence>
<reference evidence="1" key="1">
    <citation type="submission" date="2020-10" db="EMBL/GenBank/DDBJ databases">
        <authorList>
            <person name="Gilroy R."/>
        </authorList>
    </citation>
    <scope>NUCLEOTIDE SEQUENCE</scope>
    <source>
        <strain evidence="1">CHK154-7741</strain>
    </source>
</reference>
<gene>
    <name evidence="1" type="ORF">IAD26_08805</name>
</gene>
<evidence type="ECO:0000313" key="2">
    <source>
        <dbReference type="Proteomes" id="UP000886748"/>
    </source>
</evidence>
<name>A0A9D1N1P2_9CLOT</name>